<feature type="non-terminal residue" evidence="3">
    <location>
        <position position="1"/>
    </location>
</feature>
<evidence type="ECO:0000256" key="2">
    <source>
        <dbReference type="SAM" id="MobiDB-lite"/>
    </source>
</evidence>
<accession>A0ABN9Y6B3</accession>
<comment type="caution">
    <text evidence="3">The sequence shown here is derived from an EMBL/GenBank/DDBJ whole genome shotgun (WGS) entry which is preliminary data.</text>
</comment>
<feature type="compositionally biased region" description="Basic and acidic residues" evidence="2">
    <location>
        <begin position="222"/>
        <end position="235"/>
    </location>
</feature>
<evidence type="ECO:0000256" key="1">
    <source>
        <dbReference type="SAM" id="Coils"/>
    </source>
</evidence>
<gene>
    <name evidence="3" type="ORF">PCOR1329_LOCUS81882</name>
</gene>
<evidence type="ECO:0000313" key="4">
    <source>
        <dbReference type="Proteomes" id="UP001189429"/>
    </source>
</evidence>
<name>A0ABN9Y6B3_9DINO</name>
<proteinExistence type="predicted"/>
<feature type="non-terminal residue" evidence="3">
    <location>
        <position position="242"/>
    </location>
</feature>
<protein>
    <submittedName>
        <fullName evidence="3">Uncharacterized protein</fullName>
    </submittedName>
</protein>
<dbReference type="Proteomes" id="UP001189429">
    <property type="component" value="Unassembled WGS sequence"/>
</dbReference>
<keyword evidence="4" id="KW-1185">Reference proteome</keyword>
<keyword evidence="1" id="KW-0175">Coiled coil</keyword>
<feature type="coiled-coil region" evidence="1">
    <location>
        <begin position="47"/>
        <end position="74"/>
    </location>
</feature>
<evidence type="ECO:0000313" key="3">
    <source>
        <dbReference type="EMBL" id="CAK0906623.1"/>
    </source>
</evidence>
<feature type="region of interest" description="Disordered" evidence="2">
    <location>
        <begin position="212"/>
        <end position="242"/>
    </location>
</feature>
<reference evidence="3" key="1">
    <citation type="submission" date="2023-10" db="EMBL/GenBank/DDBJ databases">
        <authorList>
            <person name="Chen Y."/>
            <person name="Shah S."/>
            <person name="Dougan E. K."/>
            <person name="Thang M."/>
            <person name="Chan C."/>
        </authorList>
    </citation>
    <scope>NUCLEOTIDE SEQUENCE [LARGE SCALE GENOMIC DNA]</scope>
</reference>
<sequence>DEVSKQSVGIESQVQSALAPGMDSLTRRLEMQIDEHAELIASISSRADGHDAAVAALQAQVSELQRQLVVAAEAPRPSPLTPSSFARDVDSTIVVGVSQQPAASASIVAVLRPRRSGIGFGDSEFEIKQRGGQGDSSFKGANSRREFWIDRLGSGRRRLHLGPDKCPKQIKLEVTLRMTRQLVDAQYPGKRLLSDRERGAPSVGQDTTMQIEVFHGDPPPKMARDARQLRRREMSVDALRTA</sequence>
<organism evidence="3 4">
    <name type="scientific">Prorocentrum cordatum</name>
    <dbReference type="NCBI Taxonomy" id="2364126"/>
    <lineage>
        <taxon>Eukaryota</taxon>
        <taxon>Sar</taxon>
        <taxon>Alveolata</taxon>
        <taxon>Dinophyceae</taxon>
        <taxon>Prorocentrales</taxon>
        <taxon>Prorocentraceae</taxon>
        <taxon>Prorocentrum</taxon>
    </lineage>
</organism>
<dbReference type="EMBL" id="CAUYUJ010021725">
    <property type="protein sequence ID" value="CAK0906623.1"/>
    <property type="molecule type" value="Genomic_DNA"/>
</dbReference>